<protein>
    <recommendedName>
        <fullName evidence="1">Vacuolar protein sorting-associated protein 13 VPS13 adaptor binding domain-containing protein</fullName>
    </recommendedName>
</protein>
<dbReference type="AlphaFoldDB" id="A0A1R3INK3"/>
<evidence type="ECO:0000313" key="3">
    <source>
        <dbReference type="Proteomes" id="UP000187203"/>
    </source>
</evidence>
<dbReference type="InterPro" id="IPR026847">
    <property type="entry name" value="VPS13"/>
</dbReference>
<dbReference type="GO" id="GO:0045053">
    <property type="term" value="P:protein retention in Golgi apparatus"/>
    <property type="evidence" value="ECO:0007669"/>
    <property type="project" value="TreeGrafter"/>
</dbReference>
<dbReference type="GO" id="GO:0006623">
    <property type="term" value="P:protein targeting to vacuole"/>
    <property type="evidence" value="ECO:0007669"/>
    <property type="project" value="TreeGrafter"/>
</dbReference>
<dbReference type="PANTHER" id="PTHR16166">
    <property type="entry name" value="VACUOLAR PROTEIN SORTING-ASSOCIATED PROTEIN VPS13"/>
    <property type="match status" value="1"/>
</dbReference>
<sequence>MFFNNFIKQRLLSLLRPWLEQDPELELQLGLIKSVAIARNLRIDTAALNRPLIDGSSSSRFIFKEFLIKEFIFRFSNWSATAFTFEARGINVTLSYEELNKEGTGKARKSSNTASESLKKDLSTIDPEKVTKSVSTLKPVEPKILDIPKPENNKYTSEDGHSLRLYLRLNGLQAYYEDVGDGQKNKIAVLDPITFQVSSFRESVHSFSITSIAFSTAFYGLAMGFTILLYIDDLYARIQIENVLAIVQSTARHIQNAGRDDGSVGGNAREMRVTPQQVEEKVPEAFSLDFSQFSLVLVCESESRAIVAIQDVHQHLYITVEGGENNYAVGGAIHYSLVGERALFRVKYHKERKWKSSVLWFSFISLHAKNNSGEPLRLNSCPGSGFVELSSTTDNAFSLWRVVPYESEAYEGDIDWEPYNQVLKNTLYLVNKKNDCAVAFNDRVPVFVMKPGNPFKFKVLSDILVPQDGGRNYGPSGNLPCIAITIDTVSMTIVHELSDANDRRDFLHPAEILRSSMILPNCCKDGLSIAVSPLIRIHNETMFSIELRIRRPRREEDEFASVSLKAGDTFDDSMASFDAINLSGGFRKALMSLNVGNFLFSFRPEISNDLIHSDTPLSVEWSDEIKGGKAIRLSGIFDRLSYEATVYTPYTLKNDTEFSLFFFAPGQKPSFRSHKMLLRLLEDHASDAQIDLDALSGPTEVSLEIEKSSGVKYIAKFGVSIGPSSSRVVPSQMITVAPRHVVLNESEESITVRQCNLEDFNQSVTPSYTPFLVARLQKINLDSVFTDQQKYNQIAVQSLNVDVKWAGAPFASMLRGHQLDYSDASDSILKIVFVILSAGSDVIQVQYSSIILQVPSKSLANVLMVRDSQEQNATSVIWVKL</sequence>
<dbReference type="STRING" id="93759.A0A1R3INK3"/>
<accession>A0A1R3INK3</accession>
<dbReference type="Proteomes" id="UP000187203">
    <property type="component" value="Unassembled WGS sequence"/>
</dbReference>
<dbReference type="PANTHER" id="PTHR16166:SF130">
    <property type="entry name" value="PROTEIN SORTING-ASSOCIATED PROTEIN, PUTATIVE (DUF1162)-RELATED"/>
    <property type="match status" value="1"/>
</dbReference>
<comment type="caution">
    <text evidence="2">The sequence shown here is derived from an EMBL/GenBank/DDBJ whole genome shotgun (WGS) entry which is preliminary data.</text>
</comment>
<dbReference type="Pfam" id="PF25036">
    <property type="entry name" value="VPS13_VAB"/>
    <property type="match status" value="1"/>
</dbReference>
<gene>
    <name evidence="2" type="ORF">COLO4_22188</name>
</gene>
<keyword evidence="3" id="KW-1185">Reference proteome</keyword>
<dbReference type="InterPro" id="IPR009543">
    <property type="entry name" value="VPS13_VAB"/>
</dbReference>
<evidence type="ECO:0000313" key="2">
    <source>
        <dbReference type="EMBL" id="OMO84165.1"/>
    </source>
</evidence>
<reference evidence="3" key="1">
    <citation type="submission" date="2013-09" db="EMBL/GenBank/DDBJ databases">
        <title>Corchorus olitorius genome sequencing.</title>
        <authorList>
            <person name="Alam M."/>
            <person name="Haque M.S."/>
            <person name="Islam M.S."/>
            <person name="Emdad E.M."/>
            <person name="Islam M.M."/>
            <person name="Ahmed B."/>
            <person name="Halim A."/>
            <person name="Hossen Q.M.M."/>
            <person name="Hossain M.Z."/>
            <person name="Ahmed R."/>
            <person name="Khan M.M."/>
            <person name="Islam R."/>
            <person name="Rashid M.M."/>
            <person name="Khan S.A."/>
            <person name="Rahman M.S."/>
            <person name="Alam M."/>
            <person name="Yahiya A.S."/>
            <person name="Khan M.S."/>
            <person name="Azam M.S."/>
            <person name="Haque T."/>
            <person name="Lashkar M.Z.H."/>
            <person name="Akhand A.I."/>
            <person name="Morshed G."/>
            <person name="Roy S."/>
            <person name="Uddin K.S."/>
            <person name="Rabeya T."/>
            <person name="Hossain A.S."/>
            <person name="Chowdhury A."/>
            <person name="Snigdha A.R."/>
            <person name="Mortoza M.S."/>
            <person name="Matin S.A."/>
            <person name="Hoque S.M.E."/>
            <person name="Islam M.K."/>
            <person name="Roy D.K."/>
            <person name="Haider R."/>
            <person name="Moosa M.M."/>
            <person name="Elias S.M."/>
            <person name="Hasan A.M."/>
            <person name="Jahan S."/>
            <person name="Shafiuddin M."/>
            <person name="Mahmood N."/>
            <person name="Shommy N.S."/>
        </authorList>
    </citation>
    <scope>NUCLEOTIDE SEQUENCE [LARGE SCALE GENOMIC DNA]</scope>
    <source>
        <strain evidence="3">cv. O-4</strain>
    </source>
</reference>
<evidence type="ECO:0000259" key="1">
    <source>
        <dbReference type="Pfam" id="PF25036"/>
    </source>
</evidence>
<organism evidence="2 3">
    <name type="scientific">Corchorus olitorius</name>
    <dbReference type="NCBI Taxonomy" id="93759"/>
    <lineage>
        <taxon>Eukaryota</taxon>
        <taxon>Viridiplantae</taxon>
        <taxon>Streptophyta</taxon>
        <taxon>Embryophyta</taxon>
        <taxon>Tracheophyta</taxon>
        <taxon>Spermatophyta</taxon>
        <taxon>Magnoliopsida</taxon>
        <taxon>eudicotyledons</taxon>
        <taxon>Gunneridae</taxon>
        <taxon>Pentapetalae</taxon>
        <taxon>rosids</taxon>
        <taxon>malvids</taxon>
        <taxon>Malvales</taxon>
        <taxon>Malvaceae</taxon>
        <taxon>Grewioideae</taxon>
        <taxon>Apeibeae</taxon>
        <taxon>Corchorus</taxon>
    </lineage>
</organism>
<proteinExistence type="predicted"/>
<dbReference type="OrthoDB" id="428159at2759"/>
<dbReference type="EMBL" id="AWUE01017876">
    <property type="protein sequence ID" value="OMO84165.1"/>
    <property type="molecule type" value="Genomic_DNA"/>
</dbReference>
<feature type="domain" description="Vacuolar protein sorting-associated protein 13 VPS13 adaptor binding" evidence="1">
    <location>
        <begin position="641"/>
        <end position="773"/>
    </location>
</feature>
<name>A0A1R3INK3_9ROSI</name>